<dbReference type="RefSeq" id="WP_322543219.1">
    <property type="nucleotide sequence ID" value="NZ_JAOBTT010000001.1"/>
</dbReference>
<protein>
    <submittedName>
        <fullName evidence="1">Type III secretion system inner rod subunit SctI</fullName>
    </submittedName>
</protein>
<evidence type="ECO:0000313" key="2">
    <source>
        <dbReference type="Proteomes" id="UP001288620"/>
    </source>
</evidence>
<accession>A0ABU5LHG2</accession>
<dbReference type="Proteomes" id="UP001288620">
    <property type="component" value="Unassembled WGS sequence"/>
</dbReference>
<evidence type="ECO:0000313" key="1">
    <source>
        <dbReference type="EMBL" id="MDZ7279362.1"/>
    </source>
</evidence>
<gene>
    <name evidence="1" type="primary">sctI</name>
    <name evidence="1" type="ORF">N4G40_13945</name>
</gene>
<name>A0ABU5LHG2_9GAMM</name>
<dbReference type="EMBL" id="JAOBTT010000001">
    <property type="protein sequence ID" value="MDZ7279362.1"/>
    <property type="molecule type" value="Genomic_DNA"/>
</dbReference>
<dbReference type="NCBIfam" id="NF038054">
    <property type="entry name" value="T3SS_SctI"/>
    <property type="match status" value="1"/>
</dbReference>
<proteinExistence type="predicted"/>
<dbReference type="InterPro" id="IPR047754">
    <property type="entry name" value="T3SS_SctI-like"/>
</dbReference>
<keyword evidence="2" id="KW-1185">Reference proteome</keyword>
<reference evidence="2" key="1">
    <citation type="submission" date="2023-07" db="EMBL/GenBank/DDBJ databases">
        <title>Structural and functional analysis of rice phyllospheric bacteria for their antimicrobial properties and defense elicitation against blast disease.</title>
        <authorList>
            <person name="Sahu K.P."/>
            <person name="Asharani P."/>
            <person name="Kumar M."/>
            <person name="Reddy B."/>
            <person name="Kumar A."/>
        </authorList>
    </citation>
    <scope>NUCLEOTIDE SEQUENCE [LARGE SCALE GENOMIC DNA]</scope>
    <source>
        <strain evidence="2">OsEp_Plm_30P10</strain>
    </source>
</reference>
<sequence>MSAINSTSFFDVAMPQHIEWAVQHNDSLLENVAGNIETLYSQKLVELERVQDYRNALTPEDLYAYQTRASEYNLTVSLYSALTRKAVSAIDTVVRA</sequence>
<organism evidence="1 2">
    <name type="scientific">Pantoea eucrina</name>
    <dbReference type="NCBI Taxonomy" id="472693"/>
    <lineage>
        <taxon>Bacteria</taxon>
        <taxon>Pseudomonadati</taxon>
        <taxon>Pseudomonadota</taxon>
        <taxon>Gammaproteobacteria</taxon>
        <taxon>Enterobacterales</taxon>
        <taxon>Erwiniaceae</taxon>
        <taxon>Pantoea</taxon>
    </lineage>
</organism>
<comment type="caution">
    <text evidence="1">The sequence shown here is derived from an EMBL/GenBank/DDBJ whole genome shotgun (WGS) entry which is preliminary data.</text>
</comment>